<feature type="transmembrane region" description="Helical" evidence="5">
    <location>
        <begin position="134"/>
        <end position="157"/>
    </location>
</feature>
<evidence type="ECO:0000256" key="2">
    <source>
        <dbReference type="ARBA" id="ARBA00022692"/>
    </source>
</evidence>
<organism evidence="6 7">
    <name type="scientific">Pristionchus fissidentatus</name>
    <dbReference type="NCBI Taxonomy" id="1538716"/>
    <lineage>
        <taxon>Eukaryota</taxon>
        <taxon>Metazoa</taxon>
        <taxon>Ecdysozoa</taxon>
        <taxon>Nematoda</taxon>
        <taxon>Chromadorea</taxon>
        <taxon>Rhabditida</taxon>
        <taxon>Rhabditina</taxon>
        <taxon>Diplogasteromorpha</taxon>
        <taxon>Diplogasteroidea</taxon>
        <taxon>Neodiplogasteridae</taxon>
        <taxon>Pristionchus</taxon>
    </lineage>
</organism>
<evidence type="ECO:0000256" key="1">
    <source>
        <dbReference type="ARBA" id="ARBA00004141"/>
    </source>
</evidence>
<evidence type="ECO:0008006" key="8">
    <source>
        <dbReference type="Google" id="ProtNLM"/>
    </source>
</evidence>
<dbReference type="PANTHER" id="PTHR46561">
    <property type="entry name" value="SERPENTINE RECEPTOR, CLASS AB (CLASS A-LIKE)-RELATED"/>
    <property type="match status" value="1"/>
</dbReference>
<feature type="transmembrane region" description="Helical" evidence="5">
    <location>
        <begin position="177"/>
        <end position="198"/>
    </location>
</feature>
<name>A0AAV5VTD5_9BILA</name>
<keyword evidence="2 5" id="KW-0812">Transmembrane</keyword>
<dbReference type="InterPro" id="IPR019408">
    <property type="entry name" value="7TM_GPCR_serpentine_rcpt_Srab"/>
</dbReference>
<feature type="transmembrane region" description="Helical" evidence="5">
    <location>
        <begin position="33"/>
        <end position="55"/>
    </location>
</feature>
<dbReference type="Proteomes" id="UP001432322">
    <property type="component" value="Unassembled WGS sequence"/>
</dbReference>
<evidence type="ECO:0000256" key="3">
    <source>
        <dbReference type="ARBA" id="ARBA00022989"/>
    </source>
</evidence>
<evidence type="ECO:0000313" key="6">
    <source>
        <dbReference type="EMBL" id="GMT21962.1"/>
    </source>
</evidence>
<feature type="transmembrane region" description="Helical" evidence="5">
    <location>
        <begin position="92"/>
        <end position="113"/>
    </location>
</feature>
<evidence type="ECO:0000256" key="5">
    <source>
        <dbReference type="SAM" id="Phobius"/>
    </source>
</evidence>
<dbReference type="InterPro" id="IPR053286">
    <property type="entry name" value="Nematode_rcpt-like_srab"/>
</dbReference>
<evidence type="ECO:0000256" key="4">
    <source>
        <dbReference type="ARBA" id="ARBA00023136"/>
    </source>
</evidence>
<comment type="caution">
    <text evidence="6">The sequence shown here is derived from an EMBL/GenBank/DDBJ whole genome shotgun (WGS) entry which is preliminary data.</text>
</comment>
<comment type="subcellular location">
    <subcellularLocation>
        <location evidence="1">Membrane</location>
        <topology evidence="1">Multi-pass membrane protein</topology>
    </subcellularLocation>
</comment>
<feature type="non-terminal residue" evidence="6">
    <location>
        <position position="1"/>
    </location>
</feature>
<gene>
    <name evidence="6" type="ORF">PFISCL1PPCAC_13259</name>
</gene>
<feature type="transmembrane region" description="Helical" evidence="5">
    <location>
        <begin position="265"/>
        <end position="285"/>
    </location>
</feature>
<feature type="transmembrane region" description="Helical" evidence="5">
    <location>
        <begin position="6"/>
        <end position="21"/>
    </location>
</feature>
<protein>
    <recommendedName>
        <fullName evidence="8">G protein-coupled receptor</fullName>
    </recommendedName>
</protein>
<accession>A0AAV5VTD5</accession>
<sequence>IAIRLPFASVALILMTLLHVNRNKFLAHPSLKILLSFHFLWTYLTCINVVADYLYTIYTLCTLRNPSDLISNQSECLYRRCYQPIFFYGNEYFTTIILTFVFLHTGALASMVMMSFERKTATIHFRTYERTSRFYGYQLTVAHFVFVCILSILYLTTYGYNEQYIAYCAMTSPRGETFTQSAAPVVLVAELWTIFTFVKMLKLNLKKFAASDKFTLSERYQISENIRMLRIMLPVVWSHTLVSCIGTVMYTIAVTSGLGTQNFPLFEDAICNSFLQGIFMPIFFFRQFKKDAQHNRGVIELNSVTGEELQTVHTAVIQAAW</sequence>
<reference evidence="6" key="1">
    <citation type="submission" date="2023-10" db="EMBL/GenBank/DDBJ databases">
        <title>Genome assembly of Pristionchus species.</title>
        <authorList>
            <person name="Yoshida K."/>
            <person name="Sommer R.J."/>
        </authorList>
    </citation>
    <scope>NUCLEOTIDE SEQUENCE</scope>
    <source>
        <strain evidence="6">RS5133</strain>
    </source>
</reference>
<dbReference type="GO" id="GO:0016020">
    <property type="term" value="C:membrane"/>
    <property type="evidence" value="ECO:0007669"/>
    <property type="project" value="UniProtKB-SubCell"/>
</dbReference>
<dbReference type="PANTHER" id="PTHR46561:SF11">
    <property type="entry name" value="SERPENTINE RECEPTOR CLASS ALPHA_BETA-14"/>
    <property type="match status" value="1"/>
</dbReference>
<proteinExistence type="predicted"/>
<keyword evidence="7" id="KW-1185">Reference proteome</keyword>
<feature type="transmembrane region" description="Helical" evidence="5">
    <location>
        <begin position="231"/>
        <end position="253"/>
    </location>
</feature>
<dbReference type="Pfam" id="PF10292">
    <property type="entry name" value="7TM_GPCR_Srab"/>
    <property type="match status" value="1"/>
</dbReference>
<dbReference type="EMBL" id="BTSY01000004">
    <property type="protein sequence ID" value="GMT21962.1"/>
    <property type="molecule type" value="Genomic_DNA"/>
</dbReference>
<evidence type="ECO:0000313" key="7">
    <source>
        <dbReference type="Proteomes" id="UP001432322"/>
    </source>
</evidence>
<dbReference type="AlphaFoldDB" id="A0AAV5VTD5"/>
<feature type="non-terminal residue" evidence="6">
    <location>
        <position position="321"/>
    </location>
</feature>
<keyword evidence="3 5" id="KW-1133">Transmembrane helix</keyword>
<keyword evidence="4 5" id="KW-0472">Membrane</keyword>